<sequence>MFSVGGTIRGDGLFVADTILAALADNPERLDRARNRFSSESPPSYRSQPSGTTTRSQSPNPPSEEQRRREKREWQLRKEHEASLPCEQFDAQRHEEERRIFIENANANGFGTVMPDENWLPDSDIINVAIKRVKECWVDQGIWNDKWKDMNPWKEDRPSGGWKHEEPLELESELETDSEAGDNAPPFSQKPEEIKPRRPKSDEELRLIAERRSIHNREREASRPFYQFVYQVSKERE</sequence>
<comment type="caution">
    <text evidence="1">The sequence shown here is derived from an EMBL/GenBank/DDBJ whole genome shotgun (WGS) entry which is preliminary data.</text>
</comment>
<name>A0ACC2I1J9_9PEZI</name>
<dbReference type="Proteomes" id="UP001153334">
    <property type="component" value="Unassembled WGS sequence"/>
</dbReference>
<keyword evidence="2" id="KW-1185">Reference proteome</keyword>
<gene>
    <name evidence="1" type="ORF">ONZ43_g6301</name>
</gene>
<reference evidence="1" key="1">
    <citation type="submission" date="2022-11" db="EMBL/GenBank/DDBJ databases">
        <title>Genome Sequence of Nemania bipapillata.</title>
        <authorList>
            <person name="Buettner E."/>
        </authorList>
    </citation>
    <scope>NUCLEOTIDE SEQUENCE</scope>
    <source>
        <strain evidence="1">CP14</strain>
    </source>
</reference>
<evidence type="ECO:0000313" key="2">
    <source>
        <dbReference type="Proteomes" id="UP001153334"/>
    </source>
</evidence>
<accession>A0ACC2I1J9</accession>
<dbReference type="EMBL" id="JAPESX010002201">
    <property type="protein sequence ID" value="KAJ8108848.1"/>
    <property type="molecule type" value="Genomic_DNA"/>
</dbReference>
<protein>
    <submittedName>
        <fullName evidence="1">Uncharacterized protein</fullName>
    </submittedName>
</protein>
<proteinExistence type="predicted"/>
<evidence type="ECO:0000313" key="1">
    <source>
        <dbReference type="EMBL" id="KAJ8108848.1"/>
    </source>
</evidence>
<organism evidence="1 2">
    <name type="scientific">Nemania bipapillata</name>
    <dbReference type="NCBI Taxonomy" id="110536"/>
    <lineage>
        <taxon>Eukaryota</taxon>
        <taxon>Fungi</taxon>
        <taxon>Dikarya</taxon>
        <taxon>Ascomycota</taxon>
        <taxon>Pezizomycotina</taxon>
        <taxon>Sordariomycetes</taxon>
        <taxon>Xylariomycetidae</taxon>
        <taxon>Xylariales</taxon>
        <taxon>Xylariaceae</taxon>
        <taxon>Nemania</taxon>
    </lineage>
</organism>